<dbReference type="InterPro" id="IPR041581">
    <property type="entry name" value="Glyoxalase_6"/>
</dbReference>
<gene>
    <name evidence="2" type="ORF">ENE75_24215</name>
</gene>
<dbReference type="AlphaFoldDB" id="A0A3S2U4F8"/>
<comment type="caution">
    <text evidence="2">The sequence shown here is derived from an EMBL/GenBank/DDBJ whole genome shotgun (WGS) entry which is preliminary data.</text>
</comment>
<dbReference type="InterPro" id="IPR052164">
    <property type="entry name" value="Anthracycline_SecMetBiosynth"/>
</dbReference>
<dbReference type="Proteomes" id="UP000288178">
    <property type="component" value="Unassembled WGS sequence"/>
</dbReference>
<organism evidence="2 3">
    <name type="scientific">Rubrivivax albus</name>
    <dbReference type="NCBI Taxonomy" id="2499835"/>
    <lineage>
        <taxon>Bacteria</taxon>
        <taxon>Pseudomonadati</taxon>
        <taxon>Pseudomonadota</taxon>
        <taxon>Betaproteobacteria</taxon>
        <taxon>Burkholderiales</taxon>
        <taxon>Sphaerotilaceae</taxon>
        <taxon>Rubrivivax</taxon>
    </lineage>
</organism>
<sequence length="128" mass="14471">MKRVTGIGGIFFKAKDPKALAEWYRKHLGLEVEEWGGVAFRWRTEENPTGTGSTVWSPFKEDTTYFAPSSASFMVNYRVQDLHAVLAVLRAEGCAVDDKVEESEYGKFGWVLDPEGNKLELWQPPEGQ</sequence>
<dbReference type="Pfam" id="PF18029">
    <property type="entry name" value="Glyoxalase_6"/>
    <property type="match status" value="1"/>
</dbReference>
<protein>
    <submittedName>
        <fullName evidence="2">VOC family protein</fullName>
    </submittedName>
</protein>
<evidence type="ECO:0000313" key="2">
    <source>
        <dbReference type="EMBL" id="RVT47440.1"/>
    </source>
</evidence>
<accession>A0A3S2U4F8</accession>
<dbReference type="SUPFAM" id="SSF54593">
    <property type="entry name" value="Glyoxalase/Bleomycin resistance protein/Dihydroxybiphenyl dioxygenase"/>
    <property type="match status" value="1"/>
</dbReference>
<name>A0A3S2U4F8_9BURK</name>
<dbReference type="PANTHER" id="PTHR33993">
    <property type="entry name" value="GLYOXALASE-RELATED"/>
    <property type="match status" value="1"/>
</dbReference>
<keyword evidence="3" id="KW-1185">Reference proteome</keyword>
<dbReference type="CDD" id="cd06587">
    <property type="entry name" value="VOC"/>
    <property type="match status" value="1"/>
</dbReference>
<dbReference type="PANTHER" id="PTHR33993:SF5">
    <property type="entry name" value="GLYOXALASE"/>
    <property type="match status" value="1"/>
</dbReference>
<dbReference type="OrthoDB" id="9799428at2"/>
<dbReference type="PROSITE" id="PS51819">
    <property type="entry name" value="VOC"/>
    <property type="match status" value="1"/>
</dbReference>
<proteinExistence type="predicted"/>
<evidence type="ECO:0000259" key="1">
    <source>
        <dbReference type="PROSITE" id="PS51819"/>
    </source>
</evidence>
<dbReference type="Gene3D" id="3.10.180.10">
    <property type="entry name" value="2,3-Dihydroxybiphenyl 1,2-Dioxygenase, domain 1"/>
    <property type="match status" value="1"/>
</dbReference>
<dbReference type="RefSeq" id="WP_128201608.1">
    <property type="nucleotide sequence ID" value="NZ_SACT01000017.1"/>
</dbReference>
<feature type="domain" description="VOC" evidence="1">
    <location>
        <begin position="6"/>
        <end position="124"/>
    </location>
</feature>
<evidence type="ECO:0000313" key="3">
    <source>
        <dbReference type="Proteomes" id="UP000288178"/>
    </source>
</evidence>
<dbReference type="InterPro" id="IPR029068">
    <property type="entry name" value="Glyas_Bleomycin-R_OHBP_Dase"/>
</dbReference>
<dbReference type="InterPro" id="IPR037523">
    <property type="entry name" value="VOC_core"/>
</dbReference>
<dbReference type="EMBL" id="SACT01000017">
    <property type="protein sequence ID" value="RVT47440.1"/>
    <property type="molecule type" value="Genomic_DNA"/>
</dbReference>
<reference evidence="2 3" key="1">
    <citation type="submission" date="2019-01" db="EMBL/GenBank/DDBJ databases">
        <authorList>
            <person name="Chen W.-M."/>
        </authorList>
    </citation>
    <scope>NUCLEOTIDE SEQUENCE [LARGE SCALE GENOMIC DNA]</scope>
    <source>
        <strain evidence="2 3">ICH-3</strain>
    </source>
</reference>